<keyword evidence="5 9" id="KW-0067">ATP-binding</keyword>
<dbReference type="EnsemblMetazoa" id="CLYHEMT020727.2">
    <property type="protein sequence ID" value="CLYHEMP020727.2"/>
    <property type="gene ID" value="CLYHEMG020727"/>
</dbReference>
<dbReference type="GO" id="GO:0005524">
    <property type="term" value="F:ATP binding"/>
    <property type="evidence" value="ECO:0007669"/>
    <property type="project" value="UniProtKB-UniRule"/>
</dbReference>
<dbReference type="Gene3D" id="3.40.850.10">
    <property type="entry name" value="Kinesin motor domain"/>
    <property type="match status" value="1"/>
</dbReference>
<dbReference type="PRINTS" id="PR00380">
    <property type="entry name" value="KINESINHEAVY"/>
</dbReference>
<evidence type="ECO:0000256" key="7">
    <source>
        <dbReference type="ARBA" id="ARBA00023175"/>
    </source>
</evidence>
<dbReference type="InterPro" id="IPR019821">
    <property type="entry name" value="Kinesin_motor_CS"/>
</dbReference>
<dbReference type="FunFam" id="3.40.850.10:FF:000029">
    <property type="entry name" value="Kinesin-like protein KIF17"/>
    <property type="match status" value="1"/>
</dbReference>
<dbReference type="SUPFAM" id="SSF52540">
    <property type="entry name" value="P-loop containing nucleoside triphosphate hydrolases"/>
    <property type="match status" value="1"/>
</dbReference>
<evidence type="ECO:0000256" key="9">
    <source>
        <dbReference type="PROSITE-ProRule" id="PRU00283"/>
    </source>
</evidence>
<name>A0A7M5XEE1_9CNID</name>
<dbReference type="Pfam" id="PF00225">
    <property type="entry name" value="Kinesin"/>
    <property type="match status" value="1"/>
</dbReference>
<dbReference type="Proteomes" id="UP000594262">
    <property type="component" value="Unplaced"/>
</dbReference>
<feature type="compositionally biased region" description="Polar residues" evidence="12">
    <location>
        <begin position="700"/>
        <end position="712"/>
    </location>
</feature>
<evidence type="ECO:0000256" key="11">
    <source>
        <dbReference type="SAM" id="Coils"/>
    </source>
</evidence>
<dbReference type="AlphaFoldDB" id="A0A7M5XEE1"/>
<dbReference type="RefSeq" id="XP_066936817.1">
    <property type="nucleotide sequence ID" value="XM_067080716.1"/>
</dbReference>
<feature type="region of interest" description="Disordered" evidence="12">
    <location>
        <begin position="688"/>
        <end position="717"/>
    </location>
</feature>
<dbReference type="InterPro" id="IPR027417">
    <property type="entry name" value="P-loop_NTPase"/>
</dbReference>
<organism evidence="14 15">
    <name type="scientific">Clytia hemisphaerica</name>
    <dbReference type="NCBI Taxonomy" id="252671"/>
    <lineage>
        <taxon>Eukaryota</taxon>
        <taxon>Metazoa</taxon>
        <taxon>Cnidaria</taxon>
        <taxon>Hydrozoa</taxon>
        <taxon>Hydroidolina</taxon>
        <taxon>Leptothecata</taxon>
        <taxon>Obeliida</taxon>
        <taxon>Clytiidae</taxon>
        <taxon>Clytia</taxon>
    </lineage>
</organism>
<dbReference type="InterPro" id="IPR001752">
    <property type="entry name" value="Kinesin_motor_dom"/>
</dbReference>
<dbReference type="PROSITE" id="PS50067">
    <property type="entry name" value="KINESIN_MOTOR_2"/>
    <property type="match status" value="1"/>
</dbReference>
<dbReference type="GeneID" id="136824743"/>
<sequence>MAEAVKVIVRCRPLNTREKNLKCQTIVQMDSSIGQCRLLKPGEKDSATPKAFTFDGVFYTDSITESIYSDICFPLVEGCVEGYNGTVFAYGQTGCGKSFTMQGIEDPPTQRGIIPRAFEHIFESIQVADNTKFLVHASYLEIYNEEIRDLLSKDNKKKLDIKEHPDRGVYVKDLSLVPCHNSKDMDNVMNKGSSNRSVGATLMNADSSRSHSIFTIFVETCETGTDGEEHIRAGKLNLVDLAGSERQAKTGAEGSRLKEATKINLSLSALGNVISALVDGKSKHIPYRDSKLTRLLQDSLGGNTKTLMVACISPADNNYDETLSTLRYANRAKNIKNKPKINEDPKDALLRQYQDEITVLKQMLMGEIPMSPEMLLKLGLSGAQAQALSPTKSVGAVEPEEPTPQSTEASEKEAERIKAEYEEKLVQMQKKFEEEQGNKKRLEEEISKLQQERDLKLEAASKSSQDIQPVGYVQQSGTSVNVAGESNHDDLNGEKKKQSVENVNNGTTVAPVSNGNVEDLAAKLQTEAMQKLDTLQKQLVGGEKKSNTELKKKHKKRKEYASEREKQMMSDIKKWEGEKIMIKVYDNLQEEIKLKGEDVAQLEKALDNSNMEIQDLQSEFQAERTDYLDTIRRLERDMELQSLILQKVQPLIRRDCNYSNIDRMKVLSEYDDDLGRWKVPDVQVEKISLPKPGAGLDNGLNRSNKSPESSDYTSRDDVDRYGQHIRSTQNEHYANQYFKPKRAEKLLSGSPSSSLNLNLNNNSNIPSSMTKLQPLTSPSATSVQDPMALQRRPQKLEALPASAFEKKKKKKNKEQY</sequence>
<evidence type="ECO:0000313" key="14">
    <source>
        <dbReference type="EnsemblMetazoa" id="CLYHEMP020727.2"/>
    </source>
</evidence>
<reference evidence="14" key="1">
    <citation type="submission" date="2021-01" db="UniProtKB">
        <authorList>
            <consortium name="EnsemblMetazoa"/>
        </authorList>
    </citation>
    <scope>IDENTIFICATION</scope>
</reference>
<comment type="similarity">
    <text evidence="9 10">Belongs to the TRAFAC class myosin-kinesin ATPase superfamily. Kinesin family.</text>
</comment>
<dbReference type="GO" id="GO:0008017">
    <property type="term" value="F:microtubule binding"/>
    <property type="evidence" value="ECO:0007669"/>
    <property type="project" value="InterPro"/>
</dbReference>
<feature type="region of interest" description="Disordered" evidence="12">
    <location>
        <begin position="540"/>
        <end position="565"/>
    </location>
</feature>
<feature type="binding site" evidence="9">
    <location>
        <begin position="91"/>
        <end position="98"/>
    </location>
    <ligand>
        <name>ATP</name>
        <dbReference type="ChEBI" id="CHEBI:30616"/>
    </ligand>
</feature>
<feature type="region of interest" description="Disordered" evidence="12">
    <location>
        <begin position="457"/>
        <end position="500"/>
    </location>
</feature>
<feature type="domain" description="Kinesin motor" evidence="13">
    <location>
        <begin position="4"/>
        <end position="335"/>
    </location>
</feature>
<keyword evidence="6 11" id="KW-0175">Coiled coil</keyword>
<dbReference type="PANTHER" id="PTHR47969:SF21">
    <property type="entry name" value="KINESIN-LIKE PROTEIN"/>
    <property type="match status" value="1"/>
</dbReference>
<feature type="compositionally biased region" description="Low complexity" evidence="12">
    <location>
        <begin position="746"/>
        <end position="768"/>
    </location>
</feature>
<dbReference type="PANTHER" id="PTHR47969">
    <property type="entry name" value="CHROMOSOME-ASSOCIATED KINESIN KIF4A-RELATED"/>
    <property type="match status" value="1"/>
</dbReference>
<evidence type="ECO:0000256" key="2">
    <source>
        <dbReference type="ARBA" id="ARBA00022490"/>
    </source>
</evidence>
<dbReference type="SMART" id="SM00129">
    <property type="entry name" value="KISc"/>
    <property type="match status" value="1"/>
</dbReference>
<feature type="region of interest" description="Disordered" evidence="12">
    <location>
        <begin position="746"/>
        <end position="816"/>
    </location>
</feature>
<evidence type="ECO:0000256" key="12">
    <source>
        <dbReference type="SAM" id="MobiDB-lite"/>
    </source>
</evidence>
<keyword evidence="7 9" id="KW-0505">Motor protein</keyword>
<dbReference type="InterPro" id="IPR027640">
    <property type="entry name" value="Kinesin-like_fam"/>
</dbReference>
<evidence type="ECO:0000259" key="13">
    <source>
        <dbReference type="PROSITE" id="PS50067"/>
    </source>
</evidence>
<comment type="subcellular location">
    <subcellularLocation>
        <location evidence="1">Cytoplasm</location>
        <location evidence="1">Cytoskeleton</location>
    </subcellularLocation>
</comment>
<keyword evidence="8" id="KW-0206">Cytoskeleton</keyword>
<keyword evidence="3 10" id="KW-0493">Microtubule</keyword>
<keyword evidence="4 9" id="KW-0547">Nucleotide-binding</keyword>
<evidence type="ECO:0000256" key="10">
    <source>
        <dbReference type="RuleBase" id="RU000394"/>
    </source>
</evidence>
<evidence type="ECO:0000256" key="3">
    <source>
        <dbReference type="ARBA" id="ARBA00022701"/>
    </source>
</evidence>
<evidence type="ECO:0000256" key="6">
    <source>
        <dbReference type="ARBA" id="ARBA00023054"/>
    </source>
</evidence>
<evidence type="ECO:0000313" key="15">
    <source>
        <dbReference type="Proteomes" id="UP000594262"/>
    </source>
</evidence>
<dbReference type="OrthoDB" id="3176171at2759"/>
<dbReference type="PROSITE" id="PS00411">
    <property type="entry name" value="KINESIN_MOTOR_1"/>
    <property type="match status" value="1"/>
</dbReference>
<feature type="compositionally biased region" description="Basic residues" evidence="12">
    <location>
        <begin position="806"/>
        <end position="816"/>
    </location>
</feature>
<evidence type="ECO:0000256" key="1">
    <source>
        <dbReference type="ARBA" id="ARBA00004245"/>
    </source>
</evidence>
<dbReference type="GO" id="GO:0003777">
    <property type="term" value="F:microtubule motor activity"/>
    <property type="evidence" value="ECO:0007669"/>
    <property type="project" value="InterPro"/>
</dbReference>
<feature type="compositionally biased region" description="Polar residues" evidence="12">
    <location>
        <begin position="769"/>
        <end position="784"/>
    </location>
</feature>
<feature type="compositionally biased region" description="Basic and acidic residues" evidence="12">
    <location>
        <begin position="486"/>
        <end position="499"/>
    </location>
</feature>
<keyword evidence="15" id="KW-1185">Reference proteome</keyword>
<evidence type="ECO:0000256" key="8">
    <source>
        <dbReference type="ARBA" id="ARBA00023212"/>
    </source>
</evidence>
<proteinExistence type="inferred from homology"/>
<feature type="coiled-coil region" evidence="11">
    <location>
        <begin position="585"/>
        <end position="626"/>
    </location>
</feature>
<evidence type="ECO:0000256" key="5">
    <source>
        <dbReference type="ARBA" id="ARBA00022840"/>
    </source>
</evidence>
<dbReference type="GO" id="GO:0007018">
    <property type="term" value="P:microtubule-based movement"/>
    <property type="evidence" value="ECO:0007669"/>
    <property type="project" value="InterPro"/>
</dbReference>
<evidence type="ECO:0000256" key="4">
    <source>
        <dbReference type="ARBA" id="ARBA00022741"/>
    </source>
</evidence>
<dbReference type="GO" id="GO:0005874">
    <property type="term" value="C:microtubule"/>
    <property type="evidence" value="ECO:0007669"/>
    <property type="project" value="UniProtKB-KW"/>
</dbReference>
<dbReference type="InterPro" id="IPR036961">
    <property type="entry name" value="Kinesin_motor_dom_sf"/>
</dbReference>
<protein>
    <recommendedName>
        <fullName evidence="10">Kinesin-like protein</fullName>
    </recommendedName>
</protein>
<keyword evidence="2" id="KW-0963">Cytoplasm</keyword>
<feature type="region of interest" description="Disordered" evidence="12">
    <location>
        <begin position="389"/>
        <end position="416"/>
    </location>
</feature>
<accession>A0A7M5XEE1</accession>
<feature type="compositionally biased region" description="Polar residues" evidence="12">
    <location>
        <begin position="461"/>
        <end position="481"/>
    </location>
</feature>